<comment type="caution">
    <text evidence="6">The sequence shown here is derived from an EMBL/GenBank/DDBJ whole genome shotgun (WGS) entry which is preliminary data.</text>
</comment>
<sequence length="128" mass="13696">MDDLGGMSGTTTDPAVYSPTSGVPRGFPHHVRFVAYQVAAILFICLIGLSESGCYDNWSRCTPQTKFATGILWKDCPDYCRQCKGRTSGSCVKVYNKDCSGGYQCQCSGGSSTKSTNPLIVATCKLGL</sequence>
<evidence type="ECO:0000256" key="3">
    <source>
        <dbReference type="ARBA" id="ARBA00022525"/>
    </source>
</evidence>
<keyword evidence="4" id="KW-1015">Disulfide bond</keyword>
<evidence type="ECO:0000313" key="7">
    <source>
        <dbReference type="Proteomes" id="UP001303046"/>
    </source>
</evidence>
<organism evidence="6 7">
    <name type="scientific">Necator americanus</name>
    <name type="common">Human hookworm</name>
    <dbReference type="NCBI Taxonomy" id="51031"/>
    <lineage>
        <taxon>Eukaryota</taxon>
        <taxon>Metazoa</taxon>
        <taxon>Ecdysozoa</taxon>
        <taxon>Nematoda</taxon>
        <taxon>Chromadorea</taxon>
        <taxon>Rhabditida</taxon>
        <taxon>Rhabditina</taxon>
        <taxon>Rhabditomorpha</taxon>
        <taxon>Strongyloidea</taxon>
        <taxon>Ancylostomatidae</taxon>
        <taxon>Bunostominae</taxon>
        <taxon>Necator</taxon>
    </lineage>
</organism>
<keyword evidence="5" id="KW-0812">Transmembrane</keyword>
<comment type="similarity">
    <text evidence="2">Belongs to the macin family.</text>
</comment>
<comment type="subcellular location">
    <subcellularLocation>
        <location evidence="1">Secreted</location>
    </subcellularLocation>
</comment>
<dbReference type="InterPro" id="IPR038456">
    <property type="entry name" value="Macin_sf"/>
</dbReference>
<keyword evidence="3" id="KW-0964">Secreted</keyword>
<evidence type="ECO:0000256" key="1">
    <source>
        <dbReference type="ARBA" id="ARBA00004613"/>
    </source>
</evidence>
<dbReference type="EMBL" id="JAVFWL010000002">
    <property type="protein sequence ID" value="KAK6737162.1"/>
    <property type="molecule type" value="Genomic_DNA"/>
</dbReference>
<keyword evidence="7" id="KW-1185">Reference proteome</keyword>
<proteinExistence type="inferred from homology"/>
<keyword evidence="5" id="KW-1133">Transmembrane helix</keyword>
<dbReference type="Proteomes" id="UP001303046">
    <property type="component" value="Unassembled WGS sequence"/>
</dbReference>
<evidence type="ECO:0000256" key="5">
    <source>
        <dbReference type="SAM" id="Phobius"/>
    </source>
</evidence>
<name>A0ABR1CFD0_NECAM</name>
<protein>
    <submittedName>
        <fullName evidence="6">Uncharacterized protein</fullName>
    </submittedName>
</protein>
<dbReference type="Pfam" id="PF14865">
    <property type="entry name" value="Macin"/>
    <property type="match status" value="1"/>
</dbReference>
<feature type="transmembrane region" description="Helical" evidence="5">
    <location>
        <begin position="33"/>
        <end position="50"/>
    </location>
</feature>
<evidence type="ECO:0000256" key="4">
    <source>
        <dbReference type="ARBA" id="ARBA00023157"/>
    </source>
</evidence>
<dbReference type="Gene3D" id="3.30.30.100">
    <property type="match status" value="1"/>
</dbReference>
<gene>
    <name evidence="6" type="primary">Necator_chrII.g7494</name>
    <name evidence="6" type="ORF">RB195_019700</name>
</gene>
<reference evidence="6 7" key="1">
    <citation type="submission" date="2023-08" db="EMBL/GenBank/DDBJ databases">
        <title>A Necator americanus chromosomal reference genome.</title>
        <authorList>
            <person name="Ilik V."/>
            <person name="Petrzelkova K.J."/>
            <person name="Pardy F."/>
            <person name="Fuh T."/>
            <person name="Niatou-Singa F.S."/>
            <person name="Gouil Q."/>
            <person name="Baker L."/>
            <person name="Ritchie M.E."/>
            <person name="Jex A.R."/>
            <person name="Gazzola D."/>
            <person name="Li H."/>
            <person name="Toshio Fujiwara R."/>
            <person name="Zhan B."/>
            <person name="Aroian R.V."/>
            <person name="Pafco B."/>
            <person name="Schwarz E.M."/>
        </authorList>
    </citation>
    <scope>NUCLEOTIDE SEQUENCE [LARGE SCALE GENOMIC DNA]</scope>
    <source>
        <strain evidence="6 7">Aroian</strain>
        <tissue evidence="6">Whole animal</tissue>
    </source>
</reference>
<evidence type="ECO:0000256" key="2">
    <source>
        <dbReference type="ARBA" id="ARBA00010366"/>
    </source>
</evidence>
<dbReference type="InterPro" id="IPR029230">
    <property type="entry name" value="Macin"/>
</dbReference>
<keyword evidence="5" id="KW-0472">Membrane</keyword>
<accession>A0ABR1CFD0</accession>
<evidence type="ECO:0000313" key="6">
    <source>
        <dbReference type="EMBL" id="KAK6737162.1"/>
    </source>
</evidence>